<evidence type="ECO:0000313" key="3">
    <source>
        <dbReference type="Proteomes" id="UP000027730"/>
    </source>
</evidence>
<dbReference type="InterPro" id="IPR006680">
    <property type="entry name" value="Amidohydro-rel"/>
</dbReference>
<organism evidence="2 3">
    <name type="scientific">Aureobasidium namibiae CBS 147.97</name>
    <dbReference type="NCBI Taxonomy" id="1043004"/>
    <lineage>
        <taxon>Eukaryota</taxon>
        <taxon>Fungi</taxon>
        <taxon>Dikarya</taxon>
        <taxon>Ascomycota</taxon>
        <taxon>Pezizomycotina</taxon>
        <taxon>Dothideomycetes</taxon>
        <taxon>Dothideomycetidae</taxon>
        <taxon>Dothideales</taxon>
        <taxon>Saccotheciaceae</taxon>
        <taxon>Aureobasidium</taxon>
    </lineage>
</organism>
<evidence type="ECO:0000313" key="2">
    <source>
        <dbReference type="EMBL" id="KEQ68475.1"/>
    </source>
</evidence>
<dbReference type="InterPro" id="IPR032466">
    <property type="entry name" value="Metal_Hydrolase"/>
</dbReference>
<protein>
    <submittedName>
        <fullName evidence="2">Amidohydrolase 2</fullName>
    </submittedName>
</protein>
<accession>A0A074W5S2</accession>
<dbReference type="InterPro" id="IPR052358">
    <property type="entry name" value="Aro_Compnd_Degr_Hydrolases"/>
</dbReference>
<dbReference type="OrthoDB" id="2135488at2759"/>
<dbReference type="PANTHER" id="PTHR35563">
    <property type="entry name" value="BARREL METAL-DEPENDENT HYDROLASE, PUTATIVE (AFU_ORTHOLOGUE AFUA_1G16240)-RELATED"/>
    <property type="match status" value="1"/>
</dbReference>
<dbReference type="RefSeq" id="XP_013422647.1">
    <property type="nucleotide sequence ID" value="XM_013567193.1"/>
</dbReference>
<dbReference type="GO" id="GO:0016787">
    <property type="term" value="F:hydrolase activity"/>
    <property type="evidence" value="ECO:0007669"/>
    <property type="project" value="UniProtKB-KW"/>
</dbReference>
<keyword evidence="3" id="KW-1185">Reference proteome</keyword>
<dbReference type="SUPFAM" id="SSF51556">
    <property type="entry name" value="Metallo-dependent hydrolases"/>
    <property type="match status" value="1"/>
</dbReference>
<evidence type="ECO:0000259" key="1">
    <source>
        <dbReference type="Pfam" id="PF04909"/>
    </source>
</evidence>
<dbReference type="PANTHER" id="PTHR35563:SF2">
    <property type="entry name" value="BARREL METAL-DEPENDENT HYDROLASE, PUTATIVE (AFU_ORTHOLOGUE AFUA_1G16240)-RELATED"/>
    <property type="match status" value="1"/>
</dbReference>
<name>A0A074W5S2_9PEZI</name>
<sequence length="294" mass="33245">MPEGAWDSHMHVTSPEYPLAKSAAYKPSLHSLDHAMAFEKKIGIKNIVLVQPSIYGNDNSCLLDALKEIGTARGRGVVAFDPDDTDGRTLWEWHQLGVRGVRLNFKSTNESFDPDTVKKTLCKYAAAVYPLEWVIELFIDLEQLRLLSDIIPQLGVKVCIAHFGAPDMRRWESHPSDASKVPGMQHLTALLSQTDQTWVKLSGHYRYDPLADSMAGTEAIAKLLLKTARHRMVFASDWPHTRFEGLDVKPFVSRCLDWAEEFDAKDLVFRENAEELWDDSSDWVAEMIGEPGQY</sequence>
<proteinExistence type="predicted"/>
<dbReference type="GeneID" id="25412635"/>
<dbReference type="Gene3D" id="3.20.20.140">
    <property type="entry name" value="Metal-dependent hydrolases"/>
    <property type="match status" value="1"/>
</dbReference>
<dbReference type="AlphaFoldDB" id="A0A074W5S2"/>
<keyword evidence="2" id="KW-0378">Hydrolase</keyword>
<dbReference type="Pfam" id="PF04909">
    <property type="entry name" value="Amidohydro_2"/>
    <property type="match status" value="1"/>
</dbReference>
<feature type="domain" description="Amidohydrolase-related" evidence="1">
    <location>
        <begin position="7"/>
        <end position="277"/>
    </location>
</feature>
<dbReference type="Proteomes" id="UP000027730">
    <property type="component" value="Unassembled WGS sequence"/>
</dbReference>
<gene>
    <name evidence="2" type="ORF">M436DRAFT_58313</name>
</gene>
<reference evidence="2 3" key="1">
    <citation type="journal article" date="2014" name="BMC Genomics">
        <title>Genome sequencing of four Aureobasidium pullulans varieties: biotechnological potential, stress tolerance, and description of new species.</title>
        <authorList>
            <person name="Gostin Ar C."/>
            <person name="Ohm R.A."/>
            <person name="Kogej T."/>
            <person name="Sonjak S."/>
            <person name="Turk M."/>
            <person name="Zajc J."/>
            <person name="Zalar P."/>
            <person name="Grube M."/>
            <person name="Sun H."/>
            <person name="Han J."/>
            <person name="Sharma A."/>
            <person name="Chiniquy J."/>
            <person name="Ngan C.Y."/>
            <person name="Lipzen A."/>
            <person name="Barry K."/>
            <person name="Grigoriev I.V."/>
            <person name="Gunde-Cimerman N."/>
        </authorList>
    </citation>
    <scope>NUCLEOTIDE SEQUENCE [LARGE SCALE GENOMIC DNA]</scope>
    <source>
        <strain evidence="2 3">CBS 147.97</strain>
    </source>
</reference>
<dbReference type="EMBL" id="KL584729">
    <property type="protein sequence ID" value="KEQ68475.1"/>
    <property type="molecule type" value="Genomic_DNA"/>
</dbReference>
<dbReference type="HOGENOM" id="CLU_064039_0_0_1"/>